<keyword evidence="6 17" id="KW-0227">DNA damage</keyword>
<feature type="binding site" evidence="17">
    <location>
        <begin position="38"/>
        <end position="45"/>
    </location>
    <ligand>
        <name>ATP</name>
        <dbReference type="ChEBI" id="CHEBI:30616"/>
    </ligand>
</feature>
<dbReference type="EMBL" id="MHQI01000023">
    <property type="protein sequence ID" value="OHA00202.1"/>
    <property type="molecule type" value="Genomic_DNA"/>
</dbReference>
<comment type="subunit">
    <text evidence="17">Forms a heterotetramer with UvrB during the search for lesions.</text>
</comment>
<evidence type="ECO:0000256" key="4">
    <source>
        <dbReference type="ARBA" id="ARBA00022737"/>
    </source>
</evidence>
<keyword evidence="17" id="KW-0742">SOS response</keyword>
<feature type="zinc finger region" description="C4-type" evidence="17">
    <location>
        <begin position="756"/>
        <end position="782"/>
    </location>
</feature>
<dbReference type="Gene3D" id="1.10.8.280">
    <property type="entry name" value="ABC transporter ATPase domain-like"/>
    <property type="match status" value="1"/>
</dbReference>
<dbReference type="Gene3D" id="3.30.1490.20">
    <property type="entry name" value="ATP-grasp fold, A domain"/>
    <property type="match status" value="1"/>
</dbReference>
<dbReference type="Pfam" id="PF17760">
    <property type="entry name" value="UvrA_inter"/>
    <property type="match status" value="1"/>
</dbReference>
<dbReference type="InterPro" id="IPR004602">
    <property type="entry name" value="UvrA"/>
</dbReference>
<dbReference type="Gene3D" id="3.40.50.300">
    <property type="entry name" value="P-loop containing nucleotide triphosphate hydrolases"/>
    <property type="match status" value="2"/>
</dbReference>
<dbReference type="Pfam" id="PF17755">
    <property type="entry name" value="UvrA_DNA-bind"/>
    <property type="match status" value="1"/>
</dbReference>
<dbReference type="NCBIfam" id="NF001503">
    <property type="entry name" value="PRK00349.1"/>
    <property type="match status" value="1"/>
</dbReference>
<dbReference type="PROSITE" id="PS00211">
    <property type="entry name" value="ABC_TRANSPORTER_1"/>
    <property type="match status" value="2"/>
</dbReference>
<evidence type="ECO:0000256" key="12">
    <source>
        <dbReference type="ARBA" id="ARBA00023125"/>
    </source>
</evidence>
<evidence type="ECO:0000256" key="17">
    <source>
        <dbReference type="HAMAP-Rule" id="MF_00205"/>
    </source>
</evidence>
<evidence type="ECO:0000256" key="8">
    <source>
        <dbReference type="ARBA" id="ARBA00022771"/>
    </source>
</evidence>
<evidence type="ECO:0000256" key="7">
    <source>
        <dbReference type="ARBA" id="ARBA00022769"/>
    </source>
</evidence>
<feature type="zinc finger region" description="C4-type" evidence="17">
    <location>
        <begin position="259"/>
        <end position="286"/>
    </location>
</feature>
<dbReference type="GO" id="GO:0006289">
    <property type="term" value="P:nucleotide-excision repair"/>
    <property type="evidence" value="ECO:0007669"/>
    <property type="project" value="UniProtKB-UniRule"/>
</dbReference>
<name>A0A1G2KNM8_9BACT</name>
<dbReference type="SUPFAM" id="SSF52540">
    <property type="entry name" value="P-loop containing nucleoside triphosphate hydrolases"/>
    <property type="match status" value="2"/>
</dbReference>
<comment type="subcellular location">
    <subcellularLocation>
        <location evidence="1 17">Cytoplasm</location>
    </subcellularLocation>
</comment>
<dbReference type="GO" id="GO:0008270">
    <property type="term" value="F:zinc ion binding"/>
    <property type="evidence" value="ECO:0007669"/>
    <property type="project" value="UniProtKB-UniRule"/>
</dbReference>
<dbReference type="InterPro" id="IPR013815">
    <property type="entry name" value="ATP_grasp_subdomain_1"/>
</dbReference>
<dbReference type="FunFam" id="1.20.1580.10:FF:000002">
    <property type="entry name" value="UvrABC system protein A"/>
    <property type="match status" value="1"/>
</dbReference>
<keyword evidence="7 17" id="KW-0228">DNA excision</keyword>
<feature type="binding site" evidence="17">
    <location>
        <begin position="657"/>
        <end position="664"/>
    </location>
    <ligand>
        <name>ATP</name>
        <dbReference type="ChEBI" id="CHEBI:30616"/>
    </ligand>
</feature>
<organism evidence="19 20">
    <name type="scientific">Candidatus Sungbacteria bacterium RIFCSPHIGHO2_02_FULL_47_11</name>
    <dbReference type="NCBI Taxonomy" id="1802270"/>
    <lineage>
        <taxon>Bacteria</taxon>
        <taxon>Candidatus Sungiibacteriota</taxon>
    </lineage>
</organism>
<proteinExistence type="inferred from homology"/>
<evidence type="ECO:0000256" key="1">
    <source>
        <dbReference type="ARBA" id="ARBA00004496"/>
    </source>
</evidence>
<keyword evidence="3 17" id="KW-0479">Metal-binding</keyword>
<dbReference type="GO" id="GO:0003677">
    <property type="term" value="F:DNA binding"/>
    <property type="evidence" value="ECO:0007669"/>
    <property type="project" value="UniProtKB-UniRule"/>
</dbReference>
<keyword evidence="2 17" id="KW-0963">Cytoplasm</keyword>
<dbReference type="HAMAP" id="MF_00205">
    <property type="entry name" value="UvrA"/>
    <property type="match status" value="1"/>
</dbReference>
<evidence type="ECO:0000313" key="19">
    <source>
        <dbReference type="EMBL" id="OHA00202.1"/>
    </source>
</evidence>
<evidence type="ECO:0000256" key="10">
    <source>
        <dbReference type="ARBA" id="ARBA00022840"/>
    </source>
</evidence>
<evidence type="ECO:0000256" key="6">
    <source>
        <dbReference type="ARBA" id="ARBA00022763"/>
    </source>
</evidence>
<dbReference type="GO" id="GO:0009432">
    <property type="term" value="P:SOS response"/>
    <property type="evidence" value="ECO:0007669"/>
    <property type="project" value="UniProtKB-UniRule"/>
</dbReference>
<dbReference type="NCBIfam" id="TIGR00630">
    <property type="entry name" value="uvra"/>
    <property type="match status" value="1"/>
</dbReference>
<sequence length="956" mass="105881">MKKQRTGQGYIKIRGARVHNLKNIDLDIPKNKLVVITGLSGSGKSSLAFDTIYAEAERRFVESLSVYARQFLGVKDKPDVESIDGLSPAISIDQKSISKNPRSTVGTITEIYDYLRILFARIGKPHCPNCGKPVGRQTVDHMVDAIMRLPRHQSMLLLAPLVQGKKGEHKGVLEEVKRVGFLRVRLDGELVTLDEALGRALDKKRKHSIEVLVDRFLQASDIERPRVRDSIETALKIGKGLAMVHTNGKDTLFSEFFACTSCGTSLPDIEPRMFSFNSPYGACPECTGLGSTLEVVPELVLPNKRLSIAEGAIRPWASASHRVGRQSWYWWILTDLAERHRFSLNEPIAKLSKKIVDLILLGECSEKSETLNPQGNFEGVIPNLKRRWKETDSDFTRSEIEKYMLVKVCPACRGARLRAETLAVKIGTESIASVTAQTVERAEIFFRELLDAKTARLSASERPIALPLCKEILKRLSFLRNVGLEYLTLSRESTTLAGGEAQRIQLATQIGSRLTGIIYVLDEPSVGLHHRDHARLIATLKELRDVGNTVVVVEHDEETMREADWIIDLGPGAGKRGGEVVFAGSFRKLMTSKTLTGEYLSGRKIIDVKTVRVARNGSGTWSERPDPTFLTVRGAKEHNLKNIDVKIPLRKFVCVTGVSGSGKSSLVNDILAKALLQKFYHAYVAPGAHKKIEGTEHINKVIVVDQSPIGRTPRSNPATYTGAFGPIRSLFAGTIEARSRGYTPGRFSFNVKGGRCEACEGQGVKKIEMYFLPDVYVECEECRGLRFNREALEIEYNGKNIANVLDFSIEDALKFFEAIPSVKSKMETLNDVGLGYVKLGQPAPTLSGGEAQRVKLAEELSRRDTGRTLYILDEPTTGLHFDDIKKLLRVLHALVAKGNTVLVVEHNLDVIKNAEWVIDLGPEGGDRGGEIVAEGEPSAIAKVKKSYTGQWLSRKL</sequence>
<comment type="caution">
    <text evidence="19">The sequence shown here is derived from an EMBL/GenBank/DDBJ whole genome shotgun (WGS) entry which is preliminary data.</text>
</comment>
<dbReference type="GO" id="GO:0005524">
    <property type="term" value="F:ATP binding"/>
    <property type="evidence" value="ECO:0007669"/>
    <property type="project" value="UniProtKB-UniRule"/>
</dbReference>
<dbReference type="AlphaFoldDB" id="A0A1G2KNM8"/>
<evidence type="ECO:0000313" key="20">
    <source>
        <dbReference type="Proteomes" id="UP000179023"/>
    </source>
</evidence>
<dbReference type="GO" id="GO:0009380">
    <property type="term" value="C:excinuclease repair complex"/>
    <property type="evidence" value="ECO:0007669"/>
    <property type="project" value="InterPro"/>
</dbReference>
<protein>
    <recommendedName>
        <fullName evidence="15 17">UvrABC system protein A</fullName>
        <shortName evidence="17">UvrA protein</shortName>
    </recommendedName>
    <alternativeName>
        <fullName evidence="16 17">Excinuclease ABC subunit A</fullName>
    </alternativeName>
</protein>
<dbReference type="InterPro" id="IPR041552">
    <property type="entry name" value="UvrA_DNA-bd"/>
</dbReference>
<reference evidence="19 20" key="1">
    <citation type="journal article" date="2016" name="Nat. Commun.">
        <title>Thousands of microbial genomes shed light on interconnected biogeochemical processes in an aquifer system.</title>
        <authorList>
            <person name="Anantharaman K."/>
            <person name="Brown C.T."/>
            <person name="Hug L.A."/>
            <person name="Sharon I."/>
            <person name="Castelle C.J."/>
            <person name="Probst A.J."/>
            <person name="Thomas B.C."/>
            <person name="Singh A."/>
            <person name="Wilkins M.J."/>
            <person name="Karaoz U."/>
            <person name="Brodie E.L."/>
            <person name="Williams K.H."/>
            <person name="Hubbard S.S."/>
            <person name="Banfield J.F."/>
        </authorList>
    </citation>
    <scope>NUCLEOTIDE SEQUENCE [LARGE SCALE GENOMIC DNA]</scope>
</reference>
<evidence type="ECO:0000256" key="11">
    <source>
        <dbReference type="ARBA" id="ARBA00022881"/>
    </source>
</evidence>
<evidence type="ECO:0000256" key="9">
    <source>
        <dbReference type="ARBA" id="ARBA00022833"/>
    </source>
</evidence>
<comment type="similarity">
    <text evidence="14 17">Belongs to the ABC transporter superfamily. UvrA family.</text>
</comment>
<dbReference type="GO" id="GO:0009381">
    <property type="term" value="F:excinuclease ABC activity"/>
    <property type="evidence" value="ECO:0007669"/>
    <property type="project" value="UniProtKB-UniRule"/>
</dbReference>
<keyword evidence="8 17" id="KW-0863">Zinc-finger</keyword>
<gene>
    <name evidence="17" type="primary">uvrA</name>
    <name evidence="19" type="ORF">A3C07_00105</name>
</gene>
<keyword evidence="13 17" id="KW-0234">DNA repair</keyword>
<keyword evidence="10 17" id="KW-0067">ATP-binding</keyword>
<evidence type="ECO:0000256" key="2">
    <source>
        <dbReference type="ARBA" id="ARBA00022490"/>
    </source>
</evidence>
<dbReference type="PROSITE" id="PS50893">
    <property type="entry name" value="ABC_TRANSPORTER_2"/>
    <property type="match status" value="1"/>
</dbReference>
<dbReference type="STRING" id="1802270.A3C07_00105"/>
<accession>A0A1G2KNM8</accession>
<dbReference type="Proteomes" id="UP000179023">
    <property type="component" value="Unassembled WGS sequence"/>
</dbReference>
<keyword evidence="4 17" id="KW-0677">Repeat</keyword>
<evidence type="ECO:0000256" key="14">
    <source>
        <dbReference type="ARBA" id="ARBA00038000"/>
    </source>
</evidence>
<keyword evidence="12 17" id="KW-0238">DNA-binding</keyword>
<dbReference type="PANTHER" id="PTHR43152">
    <property type="entry name" value="UVRABC SYSTEM PROTEIN A"/>
    <property type="match status" value="1"/>
</dbReference>
<feature type="domain" description="ABC transporter" evidence="18">
    <location>
        <begin position="608"/>
        <end position="953"/>
    </location>
</feature>
<dbReference type="InterPro" id="IPR003439">
    <property type="entry name" value="ABC_transporter-like_ATP-bd"/>
</dbReference>
<evidence type="ECO:0000256" key="13">
    <source>
        <dbReference type="ARBA" id="ARBA00023204"/>
    </source>
</evidence>
<dbReference type="InterPro" id="IPR041102">
    <property type="entry name" value="UvrA_inter"/>
</dbReference>
<comment type="function">
    <text evidence="17">The UvrABC repair system catalyzes the recognition and processing of DNA lesions. UvrA is an ATPase and a DNA-binding protein. A damage recognition complex composed of 2 UvrA and 2 UvrB subunits scans DNA for abnormalities. When the presence of a lesion has been verified by UvrB, the UvrA molecules dissociate.</text>
</comment>
<dbReference type="CDD" id="cd03271">
    <property type="entry name" value="ABC_UvrA_II"/>
    <property type="match status" value="1"/>
</dbReference>
<dbReference type="InterPro" id="IPR027417">
    <property type="entry name" value="P-loop_NTPase"/>
</dbReference>
<keyword evidence="9 17" id="KW-0862">Zinc</keyword>
<keyword evidence="11 17" id="KW-0267">Excision nuclease</keyword>
<dbReference type="GO" id="GO:0005737">
    <property type="term" value="C:cytoplasm"/>
    <property type="evidence" value="ECO:0007669"/>
    <property type="project" value="UniProtKB-SubCell"/>
</dbReference>
<dbReference type="Gene3D" id="1.20.1580.10">
    <property type="entry name" value="ABC transporter ATPase like domain"/>
    <property type="match status" value="2"/>
</dbReference>
<evidence type="ECO:0000256" key="15">
    <source>
        <dbReference type="ARBA" id="ARBA00039316"/>
    </source>
</evidence>
<dbReference type="PANTHER" id="PTHR43152:SF3">
    <property type="entry name" value="UVRABC SYSTEM PROTEIN A"/>
    <property type="match status" value="1"/>
</dbReference>
<evidence type="ECO:0000259" key="18">
    <source>
        <dbReference type="PROSITE" id="PS50893"/>
    </source>
</evidence>
<evidence type="ECO:0000256" key="16">
    <source>
        <dbReference type="ARBA" id="ARBA00042156"/>
    </source>
</evidence>
<evidence type="ECO:0000256" key="3">
    <source>
        <dbReference type="ARBA" id="ARBA00022723"/>
    </source>
</evidence>
<evidence type="ECO:0000256" key="5">
    <source>
        <dbReference type="ARBA" id="ARBA00022741"/>
    </source>
</evidence>
<keyword evidence="5 17" id="KW-0547">Nucleotide-binding</keyword>
<dbReference type="GO" id="GO:0016887">
    <property type="term" value="F:ATP hydrolysis activity"/>
    <property type="evidence" value="ECO:0007669"/>
    <property type="project" value="InterPro"/>
</dbReference>
<dbReference type="InterPro" id="IPR017871">
    <property type="entry name" value="ABC_transporter-like_CS"/>
</dbReference>